<dbReference type="EMBL" id="POSP01000003">
    <property type="protein sequence ID" value="PND37776.1"/>
    <property type="molecule type" value="Genomic_DNA"/>
</dbReference>
<dbReference type="AlphaFoldDB" id="A0A2N8KWE4"/>
<organism evidence="1 2">
    <name type="scientific">Kinneretia aquatilis</name>
    <dbReference type="NCBI Taxonomy" id="2070761"/>
    <lineage>
        <taxon>Bacteria</taxon>
        <taxon>Pseudomonadati</taxon>
        <taxon>Pseudomonadota</taxon>
        <taxon>Betaproteobacteria</taxon>
        <taxon>Burkholderiales</taxon>
        <taxon>Sphaerotilaceae</taxon>
        <taxon>Roseateles</taxon>
    </lineage>
</organism>
<evidence type="ECO:0000313" key="1">
    <source>
        <dbReference type="EMBL" id="PND37776.1"/>
    </source>
</evidence>
<keyword evidence="1" id="KW-0808">Transferase</keyword>
<dbReference type="NCBIfam" id="TIGR03573">
    <property type="entry name" value="WbuX"/>
    <property type="match status" value="1"/>
</dbReference>
<dbReference type="InterPro" id="IPR020022">
    <property type="entry name" value="N-acetyl_sugar_amidoTrfase"/>
</dbReference>
<dbReference type="OrthoDB" id="8557965at2"/>
<accession>A0A2N8KWE4</accession>
<dbReference type="RefSeq" id="WP_102767695.1">
    <property type="nucleotide sequence ID" value="NZ_POSP01000003.1"/>
</dbReference>
<dbReference type="InterPro" id="IPR014729">
    <property type="entry name" value="Rossmann-like_a/b/a_fold"/>
</dbReference>
<gene>
    <name evidence="1" type="ORF">C1O66_09720</name>
</gene>
<protein>
    <submittedName>
        <fullName evidence="1">N-acetyl sugar amidotransferase</fullName>
    </submittedName>
</protein>
<comment type="caution">
    <text evidence="1">The sequence shown here is derived from an EMBL/GenBank/DDBJ whole genome shotgun (WGS) entry which is preliminary data.</text>
</comment>
<dbReference type="Proteomes" id="UP000235916">
    <property type="component" value="Unassembled WGS sequence"/>
</dbReference>
<dbReference type="SUPFAM" id="SSF52402">
    <property type="entry name" value="Adenine nucleotide alpha hydrolases-like"/>
    <property type="match status" value="1"/>
</dbReference>
<evidence type="ECO:0000313" key="2">
    <source>
        <dbReference type="Proteomes" id="UP000235916"/>
    </source>
</evidence>
<keyword evidence="2" id="KW-1185">Reference proteome</keyword>
<proteinExistence type="predicted"/>
<sequence length="377" mass="42909">MKTRPYQICTHCVMDTSDPEIVFDSAGVCNHCHDFEHHQKPQLIGGSAGAVALDAIVTQIKEQGKGQEYDCIIGISGGVDSSYVAYRVLELGLRPLAVHVDTGWNSELAVSNIEKIVSALGIDLHTTVIDWEEMRDLQLAFLRSGVANCDVPQDHTFVAVLFKLAARKSIRWIISGHNLQTESILPEAWGYTSIDRKHLRSIHNLYGSRPLRTFPTYSLFDYTFYWPFVKRNKILKMLNFEDYNKQSAKQFLIERFGWRDYGGKHYESRFTKFFQSYYLPKKFGFDKRRAHLASLVVSGQLSREAALSELELPPYNEAEAAEDCSFVAKKLGINKSELESIIAASPKTYRDYPSNADLIDRLLRVKAKLARLLRSDK</sequence>
<dbReference type="GO" id="GO:0016740">
    <property type="term" value="F:transferase activity"/>
    <property type="evidence" value="ECO:0007669"/>
    <property type="project" value="UniProtKB-KW"/>
</dbReference>
<reference evidence="1 2" key="1">
    <citation type="submission" date="2018-01" db="EMBL/GenBank/DDBJ databases">
        <title>Draft genome sequence of Paucibacter aquatile CR182 isolated from freshwater of the Nakdong River.</title>
        <authorList>
            <person name="Choi A."/>
            <person name="Chung E.J."/>
        </authorList>
    </citation>
    <scope>NUCLEOTIDE SEQUENCE [LARGE SCALE GENOMIC DNA]</scope>
    <source>
        <strain evidence="1 2">CR182</strain>
    </source>
</reference>
<name>A0A2N8KWE4_9BURK</name>
<dbReference type="Gene3D" id="3.40.50.620">
    <property type="entry name" value="HUPs"/>
    <property type="match status" value="1"/>
</dbReference>